<organism evidence="2 3">
    <name type="scientific">Empedobacter brevis</name>
    <dbReference type="NCBI Taxonomy" id="247"/>
    <lineage>
        <taxon>Bacteria</taxon>
        <taxon>Pseudomonadati</taxon>
        <taxon>Bacteroidota</taxon>
        <taxon>Flavobacteriia</taxon>
        <taxon>Flavobacteriales</taxon>
        <taxon>Weeksellaceae</taxon>
        <taxon>Empedobacter</taxon>
    </lineage>
</organism>
<comment type="caution">
    <text evidence="2">The sequence shown here is derived from an EMBL/GenBank/DDBJ whole genome shotgun (WGS) entry which is preliminary data.</text>
</comment>
<dbReference type="PANTHER" id="PTHR43581:SF4">
    <property type="entry name" value="ATP_GTP PHOSPHATASE"/>
    <property type="match status" value="1"/>
</dbReference>
<feature type="domain" description="AAA+ ATPase" evidence="1">
    <location>
        <begin position="20"/>
        <end position="369"/>
    </location>
</feature>
<dbReference type="InterPro" id="IPR003959">
    <property type="entry name" value="ATPase_AAA_core"/>
</dbReference>
<dbReference type="EMBL" id="JACAGJ010000001">
    <property type="protein sequence ID" value="MDM1070908.1"/>
    <property type="molecule type" value="Genomic_DNA"/>
</dbReference>
<dbReference type="GO" id="GO:0005524">
    <property type="term" value="F:ATP binding"/>
    <property type="evidence" value="ECO:0007669"/>
    <property type="project" value="UniProtKB-KW"/>
</dbReference>
<dbReference type="AlphaFoldDB" id="A0AAJ1QB87"/>
<dbReference type="PANTHER" id="PTHR43581">
    <property type="entry name" value="ATP/GTP PHOSPHATASE"/>
    <property type="match status" value="1"/>
</dbReference>
<dbReference type="SMART" id="SM00382">
    <property type="entry name" value="AAA"/>
    <property type="match status" value="1"/>
</dbReference>
<dbReference type="InterPro" id="IPR027417">
    <property type="entry name" value="P-loop_NTPase"/>
</dbReference>
<evidence type="ECO:0000313" key="3">
    <source>
        <dbReference type="Proteomes" id="UP001170959"/>
    </source>
</evidence>
<accession>A0AAJ1QB87</accession>
<keyword evidence="2" id="KW-0067">ATP-binding</keyword>
<dbReference type="Proteomes" id="UP001170959">
    <property type="component" value="Unassembled WGS sequence"/>
</dbReference>
<evidence type="ECO:0000259" key="1">
    <source>
        <dbReference type="SMART" id="SM00382"/>
    </source>
</evidence>
<evidence type="ECO:0000313" key="2">
    <source>
        <dbReference type="EMBL" id="MDM1070908.1"/>
    </source>
</evidence>
<protein>
    <submittedName>
        <fullName evidence="2">ATP-binding protein</fullName>
    </submittedName>
</protein>
<keyword evidence="2" id="KW-0547">Nucleotide-binding</keyword>
<dbReference type="InterPro" id="IPR051396">
    <property type="entry name" value="Bact_Antivir_Def_Nuclease"/>
</dbReference>
<reference evidence="2" key="1">
    <citation type="submission" date="2020-06" db="EMBL/GenBank/DDBJ databases">
        <authorList>
            <person name="Dong N."/>
        </authorList>
    </citation>
    <scope>NUCLEOTIDE SEQUENCE</scope>
    <source>
        <strain evidence="2">R655-4</strain>
    </source>
</reference>
<proteinExistence type="predicted"/>
<dbReference type="Gene3D" id="3.40.50.300">
    <property type="entry name" value="P-loop containing nucleotide triphosphate hydrolases"/>
    <property type="match status" value="1"/>
</dbReference>
<dbReference type="Pfam" id="PF13304">
    <property type="entry name" value="AAA_21"/>
    <property type="match status" value="1"/>
</dbReference>
<reference evidence="2" key="2">
    <citation type="journal article" date="2022" name="Sci. Total Environ.">
        <title>Prevalence, transmission, and molecular epidemiology of tet(X)-positive bacteria among humans, animals, and environmental niches in China: An epidemiological, and genomic-based study.</title>
        <authorList>
            <person name="Dong N."/>
            <person name="Zeng Y."/>
            <person name="Cai C."/>
            <person name="Sun C."/>
            <person name="Lu J."/>
            <person name="Liu C."/>
            <person name="Zhou H."/>
            <person name="Sun Q."/>
            <person name="Shu L."/>
            <person name="Wang H."/>
            <person name="Wang Y."/>
            <person name="Wang S."/>
            <person name="Wu C."/>
            <person name="Chan E.W."/>
            <person name="Chen G."/>
            <person name="Shen Z."/>
            <person name="Chen S."/>
            <person name="Zhang R."/>
        </authorList>
    </citation>
    <scope>NUCLEOTIDE SEQUENCE</scope>
    <source>
        <strain evidence="2">R655-4</strain>
    </source>
</reference>
<dbReference type="InterPro" id="IPR003593">
    <property type="entry name" value="AAA+_ATPase"/>
</dbReference>
<dbReference type="SUPFAM" id="SSF52540">
    <property type="entry name" value="P-loop containing nucleoside triphosphate hydrolases"/>
    <property type="match status" value="1"/>
</dbReference>
<gene>
    <name evidence="2" type="ORF">HX001_00210</name>
</gene>
<sequence length="602" mass="69452">MKLNITTNHRILKENLGIKLPNFVILTGSNGAGKTQLLNHIHENAGGYWEKHENELMSSTNPDDVKMLFPLIDEQGNNLNNIVYSYPGLRNYENYFHNEEPLINQIKNQWTQLEPLCIAYNTIRNKSFQNDEDELTQLNRSIVSLVRSLQTDNSRFSENNLKKAQLHQIKTLKEVSLKSGKKIFEINYIDFLIFYNIPTNIFSSALDLLFHQFYLKQKYYPNLTQNIATPWETFNQILEKANFKYKVEFVPSTNEEYPSPIKLIDNQLGVTNANLDGLSSGEKTIIALIFVLYHASRNGKFPQVILFDEPDAHLHPSLTQLFLDVIQKVLVEEQKVKVIITTHSPSTIALAPNDSIYKMDRVLGCPIKENIKSAIEDLTNGITSVTIEESNLGVIYNIKNNNNHILFTEGITDKIILETAWEKLYSSKKRNFYIQDCFSANFLGTIFNQGNEFPDGIFHQFPDKKLIALFDFDGAGYGNWNRKKSFPNLIEQNPSKCLTRYNDANGYLVLLPSTNKKLIMDLVIKGENETFEEESKLTIESLFLDFEFIREKFFIEQKIIGGGSYYTFNGKKRDFSKFISTLDPIYFEEFTPLFDKIDELLK</sequence>
<name>A0AAJ1QB87_9FLAO</name>
<dbReference type="CDD" id="cd00267">
    <property type="entry name" value="ABC_ATPase"/>
    <property type="match status" value="1"/>
</dbReference>
<dbReference type="RefSeq" id="WP_286491316.1">
    <property type="nucleotide sequence ID" value="NZ_JACAGJ010000001.1"/>
</dbReference>
<dbReference type="GO" id="GO:0016887">
    <property type="term" value="F:ATP hydrolysis activity"/>
    <property type="evidence" value="ECO:0007669"/>
    <property type="project" value="InterPro"/>
</dbReference>